<keyword evidence="10" id="KW-1185">Reference proteome</keyword>
<evidence type="ECO:0000256" key="4">
    <source>
        <dbReference type="ARBA" id="ARBA00023263"/>
    </source>
</evidence>
<evidence type="ECO:0000256" key="3">
    <source>
        <dbReference type="ARBA" id="ARBA00022729"/>
    </source>
</evidence>
<evidence type="ECO:0000259" key="6">
    <source>
        <dbReference type="Pfam" id="PF00419"/>
    </source>
</evidence>
<comment type="subcellular location">
    <subcellularLocation>
        <location evidence="1">Fimbrium</location>
    </subcellularLocation>
</comment>
<dbReference type="InterPro" id="IPR008966">
    <property type="entry name" value="Adhesion_dom_sf"/>
</dbReference>
<dbReference type="InterPro" id="IPR036937">
    <property type="entry name" value="Adhesion_dom_fimbrial_sf"/>
</dbReference>
<reference evidence="7 10" key="2">
    <citation type="submission" date="2022-06" db="EMBL/GenBank/DDBJ databases">
        <title>Whole Genome analysis of Bacterial isolates collected during year 2020 from Guwahati, Assam, India.</title>
        <authorList>
            <person name="Mendem S.K."/>
            <person name="Rakshit O."/>
            <person name="Murugesan D."/>
            <person name="Saikia K."/>
            <person name="Shome R."/>
            <person name="Raisen C."/>
            <person name="Holmes M.A."/>
            <person name="Shome B.R."/>
        </authorList>
    </citation>
    <scope>NUCLEOTIDE SEQUENCE [LARGE SCALE GENOMIC DNA]</scope>
    <source>
        <strain evidence="7 10">Sil NS 53</strain>
    </source>
</reference>
<name>A0A428LQQ2_9ENTR</name>
<dbReference type="Proteomes" id="UP000276389">
    <property type="component" value="Unassembled WGS sequence"/>
</dbReference>
<gene>
    <name evidence="8" type="ORF">EJE24_11475</name>
    <name evidence="7" type="ORF">NGC28_09725</name>
</gene>
<evidence type="ECO:0000313" key="7">
    <source>
        <dbReference type="EMBL" id="MEB7542727.1"/>
    </source>
</evidence>
<proteinExistence type="inferred from homology"/>
<evidence type="ECO:0000313" key="10">
    <source>
        <dbReference type="Proteomes" id="UP001310558"/>
    </source>
</evidence>
<dbReference type="Gene3D" id="2.60.40.1090">
    <property type="entry name" value="Fimbrial-type adhesion domain"/>
    <property type="match status" value="1"/>
</dbReference>
<feature type="domain" description="Fimbrial-type adhesion" evidence="6">
    <location>
        <begin position="28"/>
        <end position="173"/>
    </location>
</feature>
<organism evidence="8 9">
    <name type="scientific">Enterobacter huaxiensis</name>
    <dbReference type="NCBI Taxonomy" id="2494702"/>
    <lineage>
        <taxon>Bacteria</taxon>
        <taxon>Pseudomonadati</taxon>
        <taxon>Pseudomonadota</taxon>
        <taxon>Gammaproteobacteria</taxon>
        <taxon>Enterobacterales</taxon>
        <taxon>Enterobacteriaceae</taxon>
        <taxon>Enterobacter</taxon>
    </lineage>
</organism>
<evidence type="ECO:0000313" key="8">
    <source>
        <dbReference type="EMBL" id="RSK67189.1"/>
    </source>
</evidence>
<dbReference type="OrthoDB" id="6522787at2"/>
<dbReference type="RefSeq" id="WP_119935410.1">
    <property type="nucleotide sequence ID" value="NZ_CAMLPR010000048.1"/>
</dbReference>
<dbReference type="GO" id="GO:0043709">
    <property type="term" value="P:cell adhesion involved in single-species biofilm formation"/>
    <property type="evidence" value="ECO:0007669"/>
    <property type="project" value="TreeGrafter"/>
</dbReference>
<dbReference type="Pfam" id="PF00419">
    <property type="entry name" value="Fimbrial"/>
    <property type="match status" value="1"/>
</dbReference>
<dbReference type="PANTHER" id="PTHR33420">
    <property type="entry name" value="FIMBRIAL SUBUNIT ELFA-RELATED"/>
    <property type="match status" value="1"/>
</dbReference>
<evidence type="ECO:0000313" key="9">
    <source>
        <dbReference type="Proteomes" id="UP000276389"/>
    </source>
</evidence>
<protein>
    <submittedName>
        <fullName evidence="8">Fimbrial protein</fullName>
    </submittedName>
</protein>
<reference evidence="8 9" key="1">
    <citation type="submission" date="2018-12" db="EMBL/GenBank/DDBJ databases">
        <title>The Genome Submission of two Enterobacter spp. strains.</title>
        <authorList>
            <person name="Wu W."/>
            <person name="Wei L."/>
            <person name="Feng Y."/>
            <person name="Zong Z."/>
        </authorList>
    </citation>
    <scope>NUCLEOTIDE SEQUENCE [LARGE SCALE GENOMIC DNA]</scope>
    <source>
        <strain evidence="8 9">WCHEHu045002</strain>
    </source>
</reference>
<dbReference type="PANTHER" id="PTHR33420:SF3">
    <property type="entry name" value="FIMBRIAL SUBUNIT ELFA"/>
    <property type="match status" value="1"/>
</dbReference>
<dbReference type="EMBL" id="JAMWJU010000001">
    <property type="protein sequence ID" value="MEB7542727.1"/>
    <property type="molecule type" value="Genomic_DNA"/>
</dbReference>
<dbReference type="EMBL" id="RWHU01000004">
    <property type="protein sequence ID" value="RSK67189.1"/>
    <property type="molecule type" value="Genomic_DNA"/>
</dbReference>
<evidence type="ECO:0000256" key="2">
    <source>
        <dbReference type="ARBA" id="ARBA00006671"/>
    </source>
</evidence>
<dbReference type="SUPFAM" id="SSF49401">
    <property type="entry name" value="Bacterial adhesins"/>
    <property type="match status" value="1"/>
</dbReference>
<dbReference type="Proteomes" id="UP001310558">
    <property type="component" value="Unassembled WGS sequence"/>
</dbReference>
<dbReference type="GO" id="GO:0009289">
    <property type="term" value="C:pilus"/>
    <property type="evidence" value="ECO:0007669"/>
    <property type="project" value="UniProtKB-SubCell"/>
</dbReference>
<accession>A0A428LQQ2</accession>
<evidence type="ECO:0000256" key="1">
    <source>
        <dbReference type="ARBA" id="ARBA00004561"/>
    </source>
</evidence>
<keyword evidence="3 5" id="KW-0732">Signal</keyword>
<sequence>MKKTLLAIALMASSAVASSAFAADGAVNFTGTITDAACTIDTASQNQDVFLGNIARTAFPVAGSLAAAKKFTLVLTDCPDTVTGATVRFDGNQVSGDNSILALTAGDSTATGVGIQISDSQNKVVPLYEDSSVYPLVSTGPNNLDFSARYISLTDSVTVGDANGVTQFTVVYQ</sequence>
<comment type="caution">
    <text evidence="8">The sequence shown here is derived from an EMBL/GenBank/DDBJ whole genome shotgun (WGS) entry which is preliminary data.</text>
</comment>
<keyword evidence="4" id="KW-0281">Fimbrium</keyword>
<comment type="similarity">
    <text evidence="2">Belongs to the fimbrial protein family.</text>
</comment>
<feature type="signal peptide" evidence="5">
    <location>
        <begin position="1"/>
        <end position="22"/>
    </location>
</feature>
<evidence type="ECO:0000256" key="5">
    <source>
        <dbReference type="SAM" id="SignalP"/>
    </source>
</evidence>
<feature type="chain" id="PRO_5019281240" evidence="5">
    <location>
        <begin position="23"/>
        <end position="173"/>
    </location>
</feature>
<dbReference type="InterPro" id="IPR000259">
    <property type="entry name" value="Adhesion_dom_fimbrial"/>
</dbReference>
<dbReference type="AlphaFoldDB" id="A0A428LQQ2"/>
<dbReference type="InterPro" id="IPR050263">
    <property type="entry name" value="Bact_Fimbrial_Adh_Pro"/>
</dbReference>